<evidence type="ECO:0000313" key="1">
    <source>
        <dbReference type="EMBL" id="ERE74880.1"/>
    </source>
</evidence>
<dbReference type="Gene3D" id="2.60.40.10">
    <property type="entry name" value="Immunoglobulins"/>
    <property type="match status" value="2"/>
</dbReference>
<dbReference type="SMART" id="SM00406">
    <property type="entry name" value="IGv"/>
    <property type="match status" value="1"/>
</dbReference>
<name>A0A061I2M2_CRIGR</name>
<accession>A0A061I2M2</accession>
<organism evidence="1 2">
    <name type="scientific">Cricetulus griseus</name>
    <name type="common">Chinese hamster</name>
    <name type="synonym">Cricetulus barabensis griseus</name>
    <dbReference type="NCBI Taxonomy" id="10029"/>
    <lineage>
        <taxon>Eukaryota</taxon>
        <taxon>Metazoa</taxon>
        <taxon>Chordata</taxon>
        <taxon>Craniata</taxon>
        <taxon>Vertebrata</taxon>
        <taxon>Euteleostomi</taxon>
        <taxon>Mammalia</taxon>
        <taxon>Eutheria</taxon>
        <taxon>Euarchontoglires</taxon>
        <taxon>Glires</taxon>
        <taxon>Rodentia</taxon>
        <taxon>Myomorpha</taxon>
        <taxon>Muroidea</taxon>
        <taxon>Cricetidae</taxon>
        <taxon>Cricetinae</taxon>
        <taxon>Cricetulus</taxon>
    </lineage>
</organism>
<dbReference type="InterPro" id="IPR007110">
    <property type="entry name" value="Ig-like_dom"/>
</dbReference>
<dbReference type="AlphaFoldDB" id="A0A061I2M2"/>
<dbReference type="PROSITE" id="PS50835">
    <property type="entry name" value="IG_LIKE"/>
    <property type="match status" value="1"/>
</dbReference>
<proteinExistence type="predicted"/>
<dbReference type="Proteomes" id="UP000030759">
    <property type="component" value="Unassembled WGS sequence"/>
</dbReference>
<dbReference type="InterPro" id="IPR013783">
    <property type="entry name" value="Ig-like_fold"/>
</dbReference>
<dbReference type="PANTHER" id="PTHR23267">
    <property type="entry name" value="IMMUNOGLOBULIN LIGHT CHAIN"/>
    <property type="match status" value="1"/>
</dbReference>
<gene>
    <name evidence="1" type="ORF">H671_4g13089</name>
</gene>
<dbReference type="SMART" id="SM00409">
    <property type="entry name" value="IG"/>
    <property type="match status" value="1"/>
</dbReference>
<evidence type="ECO:0000313" key="2">
    <source>
        <dbReference type="Proteomes" id="UP000030759"/>
    </source>
</evidence>
<sequence>MTAVPILLTLLILCSGSWAQPRLSQEASISGSVGQQVTLICTGSGGDVGAYDASWHKEIPGDVPKFMTIGYSRPFSDTYYLTMTDLKPEDEASYYCSTWDSSTNAHTVLQMHGELRQNYSPDLYYPTHAMTV</sequence>
<protein>
    <submittedName>
        <fullName evidence="1">Ig lambda chain V-I region BL2-like protein</fullName>
    </submittedName>
</protein>
<dbReference type="InterPro" id="IPR036179">
    <property type="entry name" value="Ig-like_dom_sf"/>
</dbReference>
<dbReference type="SUPFAM" id="SSF48726">
    <property type="entry name" value="Immunoglobulin"/>
    <property type="match status" value="1"/>
</dbReference>
<reference evidence="2" key="1">
    <citation type="journal article" date="2013" name="Nat. Biotechnol.">
        <title>Chinese hamster genome sequenced from sorted chromosomes.</title>
        <authorList>
            <person name="Brinkrolf K."/>
            <person name="Rupp O."/>
            <person name="Laux H."/>
            <person name="Kollin F."/>
            <person name="Ernst W."/>
            <person name="Linke B."/>
            <person name="Kofler R."/>
            <person name="Romand S."/>
            <person name="Hesse F."/>
            <person name="Budach W.E."/>
            <person name="Galosy S."/>
            <person name="Muller D."/>
            <person name="Noll T."/>
            <person name="Wienberg J."/>
            <person name="Jostock T."/>
            <person name="Leonard M."/>
            <person name="Grillari J."/>
            <person name="Tauch A."/>
            <person name="Goesmann A."/>
            <person name="Helk B."/>
            <person name="Mott J.E."/>
            <person name="Puhler A."/>
            <person name="Borth N."/>
        </authorList>
    </citation>
    <scope>NUCLEOTIDE SEQUENCE [LARGE SCALE GENOMIC DNA]</scope>
    <source>
        <strain evidence="2">17A/GY</strain>
    </source>
</reference>
<dbReference type="InterPro" id="IPR013106">
    <property type="entry name" value="Ig_V-set"/>
</dbReference>
<dbReference type="InterPro" id="IPR050150">
    <property type="entry name" value="IgV_Light_Chain"/>
</dbReference>
<dbReference type="EMBL" id="KE675693">
    <property type="protein sequence ID" value="ERE74880.1"/>
    <property type="molecule type" value="Genomic_DNA"/>
</dbReference>
<dbReference type="InterPro" id="IPR003599">
    <property type="entry name" value="Ig_sub"/>
</dbReference>